<dbReference type="EMBL" id="CAMXCT010006501">
    <property type="protein sequence ID" value="CAI4014815.1"/>
    <property type="molecule type" value="Genomic_DNA"/>
</dbReference>
<dbReference type="EMBL" id="CAMXCT030006501">
    <property type="protein sequence ID" value="CAL4802127.1"/>
    <property type="molecule type" value="Genomic_DNA"/>
</dbReference>
<proteinExistence type="predicted"/>
<gene>
    <name evidence="1" type="ORF">C1SCF055_LOCUS39685</name>
</gene>
<evidence type="ECO:0000313" key="3">
    <source>
        <dbReference type="EMBL" id="CAL4802127.1"/>
    </source>
</evidence>
<name>A0A9P1GIB2_9DINO</name>
<evidence type="ECO:0000313" key="1">
    <source>
        <dbReference type="EMBL" id="CAI4014815.1"/>
    </source>
</evidence>
<accession>A0A9P1GIB2</accession>
<keyword evidence="4" id="KW-1185">Reference proteome</keyword>
<protein>
    <submittedName>
        <fullName evidence="3">J domain-containing protein</fullName>
    </submittedName>
</protein>
<dbReference type="Proteomes" id="UP001152797">
    <property type="component" value="Unassembled WGS sequence"/>
</dbReference>
<comment type="caution">
    <text evidence="1">The sequence shown here is derived from an EMBL/GenBank/DDBJ whole genome shotgun (WGS) entry which is preliminary data.</text>
</comment>
<dbReference type="AlphaFoldDB" id="A0A9P1GIB2"/>
<sequence length="160" mass="17680">MVTYQARFKQIREGALAAAPAARSENSFAVDGAYVRTYHNILNDWLTREDEDKVHAEMGSGWTRLELNEDWEGLLREAMRPTLKLPGEKGPSAALAIQLANEQQTVHAFPAMIEPKPFKGGLHQIRLGSELLTFELGWVKGGGSIASQAQADWGGRQTSF</sequence>
<reference evidence="1" key="1">
    <citation type="submission" date="2022-10" db="EMBL/GenBank/DDBJ databases">
        <authorList>
            <person name="Chen Y."/>
            <person name="Dougan E. K."/>
            <person name="Chan C."/>
            <person name="Rhodes N."/>
            <person name="Thang M."/>
        </authorList>
    </citation>
    <scope>NUCLEOTIDE SEQUENCE</scope>
</reference>
<dbReference type="EMBL" id="CAMXCT020006501">
    <property type="protein sequence ID" value="CAL1168190.1"/>
    <property type="molecule type" value="Genomic_DNA"/>
</dbReference>
<evidence type="ECO:0000313" key="2">
    <source>
        <dbReference type="EMBL" id="CAL1168190.1"/>
    </source>
</evidence>
<reference evidence="2" key="2">
    <citation type="submission" date="2024-04" db="EMBL/GenBank/DDBJ databases">
        <authorList>
            <person name="Chen Y."/>
            <person name="Shah S."/>
            <person name="Dougan E. K."/>
            <person name="Thang M."/>
            <person name="Chan C."/>
        </authorList>
    </citation>
    <scope>NUCLEOTIDE SEQUENCE [LARGE SCALE GENOMIC DNA]</scope>
</reference>
<organism evidence="1">
    <name type="scientific">Cladocopium goreaui</name>
    <dbReference type="NCBI Taxonomy" id="2562237"/>
    <lineage>
        <taxon>Eukaryota</taxon>
        <taxon>Sar</taxon>
        <taxon>Alveolata</taxon>
        <taxon>Dinophyceae</taxon>
        <taxon>Suessiales</taxon>
        <taxon>Symbiodiniaceae</taxon>
        <taxon>Cladocopium</taxon>
    </lineage>
</organism>
<evidence type="ECO:0000313" key="4">
    <source>
        <dbReference type="Proteomes" id="UP001152797"/>
    </source>
</evidence>